<evidence type="ECO:0000313" key="2">
    <source>
        <dbReference type="EMBL" id="ACK91435.1"/>
    </source>
</evidence>
<feature type="transmembrane region" description="Helical" evidence="1">
    <location>
        <begin position="12"/>
        <end position="32"/>
    </location>
</feature>
<feature type="transmembrane region" description="Helical" evidence="1">
    <location>
        <begin position="38"/>
        <end position="71"/>
    </location>
</feature>
<evidence type="ECO:0000313" key="3">
    <source>
        <dbReference type="Proteomes" id="UP000001363"/>
    </source>
</evidence>
<dbReference type="KEGG" id="bcu:BCAH820_3673"/>
<dbReference type="AlphaFoldDB" id="B7JI91"/>
<name>B7JI91_BACC0</name>
<keyword evidence="1" id="KW-0812">Transmembrane</keyword>
<protein>
    <submittedName>
        <fullName evidence="2">Uncharacterized protein</fullName>
    </submittedName>
</protein>
<organism evidence="2 3">
    <name type="scientific">Bacillus cereus (strain AH820)</name>
    <dbReference type="NCBI Taxonomy" id="405535"/>
    <lineage>
        <taxon>Bacteria</taxon>
        <taxon>Bacillati</taxon>
        <taxon>Bacillota</taxon>
        <taxon>Bacilli</taxon>
        <taxon>Bacillales</taxon>
        <taxon>Bacillaceae</taxon>
        <taxon>Bacillus</taxon>
        <taxon>Bacillus cereus group</taxon>
    </lineage>
</organism>
<reference evidence="2 3" key="1">
    <citation type="submission" date="2008-10" db="EMBL/GenBank/DDBJ databases">
        <title>Genome sequence of Bacillus cereus AH820.</title>
        <authorList>
            <person name="Dodson R.J."/>
            <person name="Durkin A.S."/>
            <person name="Rosovitz M.J."/>
            <person name="Rasko D.A."/>
            <person name="Hoffmaster A."/>
            <person name="Ravel J."/>
            <person name="Sutton G."/>
        </authorList>
    </citation>
    <scope>NUCLEOTIDE SEQUENCE [LARGE SCALE GENOMIC DNA]</scope>
    <source>
        <strain evidence="2 3">AH820</strain>
    </source>
</reference>
<dbReference type="Proteomes" id="UP000001363">
    <property type="component" value="Chromosome"/>
</dbReference>
<accession>B7JI91</accession>
<proteinExistence type="predicted"/>
<sequence>MKVVPAGIESVNITLVAGTVPSLLNVIVYVIMSPISTAVLSAVFIGLIIAVLIGTVVGGVGFVVVIAGLVGSG</sequence>
<keyword evidence="1" id="KW-0472">Membrane</keyword>
<gene>
    <name evidence="2" type="ordered locus">BCAH820_3673</name>
</gene>
<evidence type="ECO:0000256" key="1">
    <source>
        <dbReference type="SAM" id="Phobius"/>
    </source>
</evidence>
<dbReference type="EMBL" id="CP001283">
    <property type="protein sequence ID" value="ACK91435.1"/>
    <property type="molecule type" value="Genomic_DNA"/>
</dbReference>
<keyword evidence="1" id="KW-1133">Transmembrane helix</keyword>
<dbReference type="HOGENOM" id="CLU_154376_1_0_9"/>